<feature type="signal peptide" evidence="1">
    <location>
        <begin position="1"/>
        <end position="21"/>
    </location>
</feature>
<sequence length="284" mass="32355">MLQFVVLCALLLALVIPPVNAAIIDWHGEKRLSTEQFETAKRWLDFGIKATTHVIGPLPQTTLPIHLKPRYFASEPVPWAFIRRAQTATQYDGIELQYYRYASFTALQQDWTLYHELVHLYHPYLGPQNSWLSEGLATYLQQHILLNAGIISPAEFTERLVAGLNRGKKQTVKITGSLSAVSRAMYEKRAQQRVYWSGTAFFIEAELQLKAKGTSVAKILASYNQCCREKDDNAEQFITKLDRLAKGPIFSNLYARYQQRLDFPTVSETDIHLLSHAKILALSI</sequence>
<keyword evidence="4" id="KW-1185">Reference proteome</keyword>
<dbReference type="InterPro" id="IPR007963">
    <property type="entry name" value="Peptidase_M61_catalytic"/>
</dbReference>
<dbReference type="RefSeq" id="WP_377120225.1">
    <property type="nucleotide sequence ID" value="NZ_JBHRSD010000002.1"/>
</dbReference>
<feature type="chain" id="PRO_5046870275" description="Peptidase M61 catalytic domain-containing protein" evidence="1">
    <location>
        <begin position="22"/>
        <end position="284"/>
    </location>
</feature>
<dbReference type="Pfam" id="PF05299">
    <property type="entry name" value="Peptidase_M61"/>
    <property type="match status" value="1"/>
</dbReference>
<protein>
    <recommendedName>
        <fullName evidence="2">Peptidase M61 catalytic domain-containing protein</fullName>
    </recommendedName>
</protein>
<name>A0ABV7CF54_9GAMM</name>
<feature type="domain" description="Peptidase M61 catalytic" evidence="2">
    <location>
        <begin position="128"/>
        <end position="192"/>
    </location>
</feature>
<dbReference type="InterPro" id="IPR027268">
    <property type="entry name" value="Peptidase_M4/M1_CTD_sf"/>
</dbReference>
<dbReference type="Gene3D" id="1.10.390.10">
    <property type="entry name" value="Neutral Protease Domain 2"/>
    <property type="match status" value="1"/>
</dbReference>
<dbReference type="EMBL" id="JBHRSD010000002">
    <property type="protein sequence ID" value="MFC3031212.1"/>
    <property type="molecule type" value="Genomic_DNA"/>
</dbReference>
<gene>
    <name evidence="3" type="ORF">ACFOEE_01560</name>
</gene>
<keyword evidence="1" id="KW-0732">Signal</keyword>
<evidence type="ECO:0000313" key="4">
    <source>
        <dbReference type="Proteomes" id="UP001595453"/>
    </source>
</evidence>
<reference evidence="4" key="1">
    <citation type="journal article" date="2019" name="Int. J. Syst. Evol. Microbiol.">
        <title>The Global Catalogue of Microorganisms (GCM) 10K type strain sequencing project: providing services to taxonomists for standard genome sequencing and annotation.</title>
        <authorList>
            <consortium name="The Broad Institute Genomics Platform"/>
            <consortium name="The Broad Institute Genome Sequencing Center for Infectious Disease"/>
            <person name="Wu L."/>
            <person name="Ma J."/>
        </authorList>
    </citation>
    <scope>NUCLEOTIDE SEQUENCE [LARGE SCALE GENOMIC DNA]</scope>
    <source>
        <strain evidence="4">KCTC 42730</strain>
    </source>
</reference>
<evidence type="ECO:0000256" key="1">
    <source>
        <dbReference type="SAM" id="SignalP"/>
    </source>
</evidence>
<dbReference type="Proteomes" id="UP001595453">
    <property type="component" value="Unassembled WGS sequence"/>
</dbReference>
<comment type="caution">
    <text evidence="3">The sequence shown here is derived from an EMBL/GenBank/DDBJ whole genome shotgun (WGS) entry which is preliminary data.</text>
</comment>
<accession>A0ABV7CF54</accession>
<evidence type="ECO:0000259" key="2">
    <source>
        <dbReference type="Pfam" id="PF05299"/>
    </source>
</evidence>
<proteinExistence type="predicted"/>
<evidence type="ECO:0000313" key="3">
    <source>
        <dbReference type="EMBL" id="MFC3031212.1"/>
    </source>
</evidence>
<organism evidence="3 4">
    <name type="scientific">Pseudoalteromonas fenneropenaei</name>
    <dbReference type="NCBI Taxonomy" id="1737459"/>
    <lineage>
        <taxon>Bacteria</taxon>
        <taxon>Pseudomonadati</taxon>
        <taxon>Pseudomonadota</taxon>
        <taxon>Gammaproteobacteria</taxon>
        <taxon>Alteromonadales</taxon>
        <taxon>Pseudoalteromonadaceae</taxon>
        <taxon>Pseudoalteromonas</taxon>
    </lineage>
</organism>